<evidence type="ECO:0000256" key="1">
    <source>
        <dbReference type="ARBA" id="ARBA00009547"/>
    </source>
</evidence>
<dbReference type="GO" id="GO:0004519">
    <property type="term" value="F:endonuclease activity"/>
    <property type="evidence" value="ECO:0007669"/>
    <property type="project" value="UniProtKB-KW"/>
</dbReference>
<feature type="compositionally biased region" description="Gly residues" evidence="8">
    <location>
        <begin position="448"/>
        <end position="464"/>
    </location>
</feature>
<name>A0A1B9H0V1_9TREE</name>
<dbReference type="GO" id="GO:0140096">
    <property type="term" value="F:catalytic activity, acting on a protein"/>
    <property type="evidence" value="ECO:0007669"/>
    <property type="project" value="UniProtKB-ARBA"/>
</dbReference>
<dbReference type="PANTHER" id="PTHR33146:SF29">
    <property type="entry name" value="S1_P1 NUCLEASE"/>
    <property type="match status" value="1"/>
</dbReference>
<dbReference type="PROSITE" id="PS50054">
    <property type="entry name" value="TYR_PHOSPHATASE_DUAL"/>
    <property type="match status" value="1"/>
</dbReference>
<dbReference type="Proteomes" id="UP000092666">
    <property type="component" value="Unassembled WGS sequence"/>
</dbReference>
<dbReference type="OrthoDB" id="441446at2759"/>
<protein>
    <submittedName>
        <fullName evidence="12">Nuclease I</fullName>
    </submittedName>
</protein>
<evidence type="ECO:0000259" key="10">
    <source>
        <dbReference type="PROSITE" id="PS50054"/>
    </source>
</evidence>
<reference evidence="12 13" key="1">
    <citation type="submission" date="2013-07" db="EMBL/GenBank/DDBJ databases">
        <title>The Genome Sequence of Cryptococcus heveanensis BCC8398.</title>
        <authorList>
            <consortium name="The Broad Institute Genome Sequencing Platform"/>
            <person name="Cuomo C."/>
            <person name="Litvintseva A."/>
            <person name="Chen Y."/>
            <person name="Heitman J."/>
            <person name="Sun S."/>
            <person name="Springer D."/>
            <person name="Dromer F."/>
            <person name="Young S.K."/>
            <person name="Zeng Q."/>
            <person name="Gargeya S."/>
            <person name="Fitzgerald M."/>
            <person name="Abouelleil A."/>
            <person name="Alvarado L."/>
            <person name="Berlin A.M."/>
            <person name="Chapman S.B."/>
            <person name="Dewar J."/>
            <person name="Goldberg J."/>
            <person name="Griggs A."/>
            <person name="Gujja S."/>
            <person name="Hansen M."/>
            <person name="Howarth C."/>
            <person name="Imamovic A."/>
            <person name="Larimer J."/>
            <person name="McCowan C."/>
            <person name="Murphy C."/>
            <person name="Pearson M."/>
            <person name="Priest M."/>
            <person name="Roberts A."/>
            <person name="Saif S."/>
            <person name="Shea T."/>
            <person name="Sykes S."/>
            <person name="Wortman J."/>
            <person name="Nusbaum C."/>
            <person name="Birren B."/>
        </authorList>
    </citation>
    <scope>NUCLEOTIDE SEQUENCE [LARGE SCALE GENOMIC DNA]</scope>
    <source>
        <strain evidence="12 13">BCC8398</strain>
    </source>
</reference>
<dbReference type="GO" id="GO:0016788">
    <property type="term" value="F:hydrolase activity, acting on ester bonds"/>
    <property type="evidence" value="ECO:0007669"/>
    <property type="project" value="InterPro"/>
</dbReference>
<organism evidence="12 13">
    <name type="scientific">Kwoniella heveanensis BCC8398</name>
    <dbReference type="NCBI Taxonomy" id="1296120"/>
    <lineage>
        <taxon>Eukaryota</taxon>
        <taxon>Fungi</taxon>
        <taxon>Dikarya</taxon>
        <taxon>Basidiomycota</taxon>
        <taxon>Agaricomycotina</taxon>
        <taxon>Tremellomycetes</taxon>
        <taxon>Tremellales</taxon>
        <taxon>Cryptococcaceae</taxon>
        <taxon>Kwoniella</taxon>
    </lineage>
</organism>
<evidence type="ECO:0000256" key="7">
    <source>
        <dbReference type="ARBA" id="ARBA00023180"/>
    </source>
</evidence>
<dbReference type="Pfam" id="PF00782">
    <property type="entry name" value="DSPc"/>
    <property type="match status" value="1"/>
</dbReference>
<keyword evidence="13" id="KW-1185">Reference proteome</keyword>
<dbReference type="AlphaFoldDB" id="A0A1B9H0V1"/>
<keyword evidence="6" id="KW-1015">Disulfide bond</keyword>
<evidence type="ECO:0000313" key="13">
    <source>
        <dbReference type="Proteomes" id="UP000092666"/>
    </source>
</evidence>
<sequence length="884" mass="94998">MKLPISLILAGASVLPSVLSWGAAGHEMVATIAQIHLHPSTKQKLCNILPAEANCHLAPVAAWADQVRNRYRGTAPMHYVNGEYISPSSTCLLKAAAGWVNEDVNVITAIQNFTRAIIDGKGGKESDVPLRFLVHFLGDIHQPMHLSGRDKGGNGGESSALLGQTPLHSVWDSGIITKNIRELGNYTSPVPSKQIEDALLGTIFDPYVRFIVWEGIRLWWQSDLEEWLECPASGDPFPHSSHTNIPASTSAVWKDYFRTASSLALSLLPGSLGAAAEIKYAIPTKETEGLEDQALALHPTALTAKGVNMTFPACPYTWAKPIHGIACDVAWPEEYTGRPGEPLIELDTDKYLGRIGREKVIEKLLAMGGLRLAKVLNEALANEEELLDPSSGSETNPRYQSPTIHSQPRLPPSPPLFLSATPWRRESFGVNPTDLTSNPSTADSISGTGTGSALGAGSGGGGDPGPSTRANALFSGGNYNPGSSSAMSFATDTLSQAPAFASATATTTATGSNHGTTGGGHGRLGYVPDLTVPNGSMIGGNWASGMLGETEHLIPRSHGYFPPQSQTYSQPQAQAQCQGQTFPMATYTAAGASCMNMDRNENGSTISRGGSGQGSRRSVSRTNSGSESISGRGGGGGGTAEWKYEMRREAQEILPGLYLGPFQSSTNLDKMRMMGITHILCVRDQKEARLIYPRFPTEFKYMTLDISDNTDQNLITIFPKCRDFIEEAMSMGGTVLAHCNGGIALSPAIVIGYLMWKFSWSGEKATAFVQNKRYCVSTMSFSNQFKEYEPIQLAQKMVQAAGGVSGASGHKRQATDDDDEPLAEGESIETKFYYLVVIARKTNMIVAGNSLYELSLKLWTYRWNDRRRSTATNLGMISGVPPGG</sequence>
<dbReference type="SUPFAM" id="SSF52799">
    <property type="entry name" value="(Phosphotyrosine protein) phosphatases II"/>
    <property type="match status" value="1"/>
</dbReference>
<evidence type="ECO:0000256" key="3">
    <source>
        <dbReference type="ARBA" id="ARBA00022723"/>
    </source>
</evidence>
<dbReference type="InterPro" id="IPR029021">
    <property type="entry name" value="Prot-tyrosine_phosphatase-like"/>
</dbReference>
<dbReference type="PROSITE" id="PS50056">
    <property type="entry name" value="TYR_PHOSPHATASE_2"/>
    <property type="match status" value="1"/>
</dbReference>
<dbReference type="EMBL" id="KI669494">
    <property type="protein sequence ID" value="OCF36908.1"/>
    <property type="molecule type" value="Genomic_DNA"/>
</dbReference>
<evidence type="ECO:0000256" key="8">
    <source>
        <dbReference type="SAM" id="MobiDB-lite"/>
    </source>
</evidence>
<feature type="domain" description="Tyrosine specific protein phosphatases" evidence="11">
    <location>
        <begin position="715"/>
        <end position="773"/>
    </location>
</feature>
<evidence type="ECO:0000256" key="2">
    <source>
        <dbReference type="ARBA" id="ARBA00022722"/>
    </source>
</evidence>
<dbReference type="Gene3D" id="3.90.190.10">
    <property type="entry name" value="Protein tyrosine phosphatase superfamily"/>
    <property type="match status" value="1"/>
</dbReference>
<feature type="region of interest" description="Disordered" evidence="8">
    <location>
        <begin position="599"/>
        <end position="640"/>
    </location>
</feature>
<dbReference type="SUPFAM" id="SSF48537">
    <property type="entry name" value="Phospholipase C/P1 nuclease"/>
    <property type="match status" value="1"/>
</dbReference>
<feature type="signal peptide" evidence="9">
    <location>
        <begin position="1"/>
        <end position="20"/>
    </location>
</feature>
<feature type="domain" description="Tyrosine-protein phosphatase" evidence="10">
    <location>
        <begin position="649"/>
        <end position="794"/>
    </location>
</feature>
<keyword evidence="2" id="KW-0540">Nuclease</keyword>
<dbReference type="CDD" id="cd11010">
    <property type="entry name" value="S1-P1_nuclease"/>
    <property type="match status" value="1"/>
</dbReference>
<proteinExistence type="inferred from homology"/>
<comment type="similarity">
    <text evidence="1">Belongs to the nuclease type I family.</text>
</comment>
<dbReference type="STRING" id="1296120.A0A1B9H0V1"/>
<keyword evidence="3" id="KW-0479">Metal-binding</keyword>
<dbReference type="InterPro" id="IPR020422">
    <property type="entry name" value="TYR_PHOSPHATASE_DUAL_dom"/>
</dbReference>
<keyword evidence="7" id="KW-0325">Glycoprotein</keyword>
<evidence type="ECO:0000256" key="9">
    <source>
        <dbReference type="SAM" id="SignalP"/>
    </source>
</evidence>
<feature type="chain" id="PRO_5008627479" evidence="9">
    <location>
        <begin position="21"/>
        <end position="884"/>
    </location>
</feature>
<feature type="compositionally biased region" description="Low complexity" evidence="8">
    <location>
        <begin position="603"/>
        <end position="630"/>
    </location>
</feature>
<gene>
    <name evidence="12" type="ORF">I316_01506</name>
</gene>
<evidence type="ECO:0000259" key="11">
    <source>
        <dbReference type="PROSITE" id="PS50056"/>
    </source>
</evidence>
<dbReference type="InterPro" id="IPR003154">
    <property type="entry name" value="S1/P1nuclease"/>
</dbReference>
<feature type="compositionally biased region" description="Polar residues" evidence="8">
    <location>
        <begin position="390"/>
        <end position="405"/>
    </location>
</feature>
<dbReference type="Pfam" id="PF02265">
    <property type="entry name" value="S1-P1_nuclease"/>
    <property type="match status" value="1"/>
</dbReference>
<dbReference type="GO" id="GO:0003676">
    <property type="term" value="F:nucleic acid binding"/>
    <property type="evidence" value="ECO:0007669"/>
    <property type="project" value="InterPro"/>
</dbReference>
<feature type="compositionally biased region" description="Polar residues" evidence="8">
    <location>
        <begin position="433"/>
        <end position="445"/>
    </location>
</feature>
<dbReference type="SMART" id="SM00195">
    <property type="entry name" value="DSPc"/>
    <property type="match status" value="1"/>
</dbReference>
<dbReference type="InterPro" id="IPR000387">
    <property type="entry name" value="Tyr_Pase_dom"/>
</dbReference>
<feature type="region of interest" description="Disordered" evidence="8">
    <location>
        <begin position="384"/>
        <end position="471"/>
    </location>
</feature>
<keyword evidence="5" id="KW-0378">Hydrolase</keyword>
<evidence type="ECO:0000256" key="5">
    <source>
        <dbReference type="ARBA" id="ARBA00022801"/>
    </source>
</evidence>
<keyword evidence="9" id="KW-0732">Signal</keyword>
<reference evidence="13" key="2">
    <citation type="submission" date="2013-12" db="EMBL/GenBank/DDBJ databases">
        <title>Evolution of pathogenesis and genome organization in the Tremellales.</title>
        <authorList>
            <person name="Cuomo C."/>
            <person name="Litvintseva A."/>
            <person name="Heitman J."/>
            <person name="Chen Y."/>
            <person name="Sun S."/>
            <person name="Springer D."/>
            <person name="Dromer F."/>
            <person name="Young S."/>
            <person name="Zeng Q."/>
            <person name="Chapman S."/>
            <person name="Gujja S."/>
            <person name="Saif S."/>
            <person name="Birren B."/>
        </authorList>
    </citation>
    <scope>NUCLEOTIDE SEQUENCE [LARGE SCALE GENOMIC DNA]</scope>
    <source>
        <strain evidence="13">BCC8398</strain>
    </source>
</reference>
<accession>A0A1B9H0V1</accession>
<dbReference type="InterPro" id="IPR000340">
    <property type="entry name" value="Dual-sp_phosphatase_cat-dom"/>
</dbReference>
<evidence type="ECO:0000256" key="4">
    <source>
        <dbReference type="ARBA" id="ARBA00022759"/>
    </source>
</evidence>
<keyword evidence="4" id="KW-0255">Endonuclease</keyword>
<dbReference type="GO" id="GO:0006308">
    <property type="term" value="P:DNA catabolic process"/>
    <property type="evidence" value="ECO:0007669"/>
    <property type="project" value="InterPro"/>
</dbReference>
<evidence type="ECO:0000313" key="12">
    <source>
        <dbReference type="EMBL" id="OCF36908.1"/>
    </source>
</evidence>
<dbReference type="Gene3D" id="1.10.575.10">
    <property type="entry name" value="P1 Nuclease"/>
    <property type="match status" value="1"/>
</dbReference>
<evidence type="ECO:0000256" key="6">
    <source>
        <dbReference type="ARBA" id="ARBA00023157"/>
    </source>
</evidence>
<dbReference type="GO" id="GO:0046872">
    <property type="term" value="F:metal ion binding"/>
    <property type="evidence" value="ECO:0007669"/>
    <property type="project" value="UniProtKB-KW"/>
</dbReference>
<dbReference type="PANTHER" id="PTHR33146">
    <property type="entry name" value="ENDONUCLEASE 4"/>
    <property type="match status" value="1"/>
</dbReference>
<dbReference type="InterPro" id="IPR008947">
    <property type="entry name" value="PLipase_C/P1_nuclease_dom_sf"/>
</dbReference>